<keyword evidence="3 4" id="KW-0998">Cell outer membrane</keyword>
<keyword evidence="9" id="KW-1185">Reference proteome</keyword>
<dbReference type="PANTHER" id="PTHR30189">
    <property type="entry name" value="LPS-ASSEMBLY PROTEIN"/>
    <property type="match status" value="1"/>
</dbReference>
<dbReference type="GO" id="GO:1990351">
    <property type="term" value="C:transporter complex"/>
    <property type="evidence" value="ECO:0007669"/>
    <property type="project" value="TreeGrafter"/>
</dbReference>
<dbReference type="OrthoDB" id="9760225at2"/>
<protein>
    <recommendedName>
        <fullName evidence="4">LPS-assembly protein LptD</fullName>
    </recommendedName>
</protein>
<feature type="compositionally biased region" description="Polar residues" evidence="5">
    <location>
        <begin position="28"/>
        <end position="37"/>
    </location>
</feature>
<feature type="domain" description="LptD C-terminal" evidence="7">
    <location>
        <begin position="401"/>
        <end position="772"/>
    </location>
</feature>
<dbReference type="EMBL" id="CP031222">
    <property type="protein sequence ID" value="AXI02393.1"/>
    <property type="molecule type" value="Genomic_DNA"/>
</dbReference>
<dbReference type="GO" id="GO:0043165">
    <property type="term" value="P:Gram-negative-bacterium-type cell outer membrane assembly"/>
    <property type="evidence" value="ECO:0007669"/>
    <property type="project" value="UniProtKB-UniRule"/>
</dbReference>
<comment type="subcellular location">
    <subcellularLocation>
        <location evidence="4">Cell outer membrane</location>
    </subcellularLocation>
</comment>
<sequence length="872" mass="97372">MSVAARQIFLYDAGCLIFVVKFVSMPTHSGNDSSSPYSDRDDQRKAKSHSKTDYLKLRRFKLHNLAFAIGLASAVLAEQSAFADTSTNNQNNTQSTPDTNPDAPLNYGFYDRQQLAQLPAEQRIKVPAACRGVWITPIPTNSSQPNVPVDQSDTKTRSDYAYYDPKEGSVLTGNVRISQPNRLLSADKVALNPEQTVATATGNVKIANPGFVTYGESGVYNLDTQTGSIKNPKFIMSDRQGHGEASDVIRENDHLTRIMDSVYSTCEPDTIGWKLKSRKLDLNQETGRGVARDAKLYIGQVPIFYTPYFNFPIDGRRSSGVLIPTVRYTSNNGFDLAVPYYLNLAPNYDATVTPRIITNRGPMLGGEFRFLTENFGSGIINGAFLPNDSKYIDDAGRKDQDRKELTFQHSMVFNPHWSSFVNLNYVSDKDYFSDVGQSIIGPTSTLTMERSATLNYNNSDWGLSGYLRGLDYQRLDDKTVTDINRPYGRIQLHLDYDQGSLNGWQRFATNDTGYFQRDITDGSGPETNGLRQYNVAGIKYNFRDAGGYAIPSLSVRTLFYQDQTDYQTNKPATGVSESPTAIVPQFTFDSGLIFERDAGSYLQTLEPRFFYAYSPYVQKQSAFPVFDTTYASNGYEQLFSPSRFIGMDRLDDNNFATLGITNRFYDSNGLERFRIGVADRLYFSDRKTRLAQTDAIGTSSSSGPGVEIGAAWNKNLTVDSSALWTPSGNLSTSSTAIHYATDSGRVTSLGYIFRRNVTEDNQIASRQATASFIQPVYNNFRVLGSVQYDLLQRVTRDALVGIDYDACCWSIALFGRSYYNDFDDPKVTDAHRSVVLQITFKGLASNSDSNLATLLKQKIYGFTQVDSTWQNR</sequence>
<name>A0A345P534_9GAMM</name>
<organism evidence="8 9">
    <name type="scientific">Aquirhabdus parva</name>
    <dbReference type="NCBI Taxonomy" id="2283318"/>
    <lineage>
        <taxon>Bacteria</taxon>
        <taxon>Pseudomonadati</taxon>
        <taxon>Pseudomonadota</taxon>
        <taxon>Gammaproteobacteria</taxon>
        <taxon>Moraxellales</taxon>
        <taxon>Moraxellaceae</taxon>
        <taxon>Aquirhabdus</taxon>
    </lineage>
</organism>
<dbReference type="InterPro" id="IPR007543">
    <property type="entry name" value="LptD_C"/>
</dbReference>
<feature type="compositionally biased region" description="Basic and acidic residues" evidence="5">
    <location>
        <begin position="38"/>
        <end position="50"/>
    </location>
</feature>
<dbReference type="Gene3D" id="2.60.450.10">
    <property type="entry name" value="Lipopolysaccharide (LPS) transport protein A like domain"/>
    <property type="match status" value="1"/>
</dbReference>
<dbReference type="Proteomes" id="UP000253940">
    <property type="component" value="Chromosome"/>
</dbReference>
<dbReference type="Pfam" id="PF03968">
    <property type="entry name" value="LptD_N"/>
    <property type="match status" value="1"/>
</dbReference>
<accession>A0A345P534</accession>
<evidence type="ECO:0000256" key="1">
    <source>
        <dbReference type="ARBA" id="ARBA00022729"/>
    </source>
</evidence>
<proteinExistence type="inferred from homology"/>
<comment type="similarity">
    <text evidence="4">Belongs to the LptD family.</text>
</comment>
<comment type="subunit">
    <text evidence="4">Component of the lipopolysaccharide transport and assembly complex. Interacts with LptE and LptA.</text>
</comment>
<dbReference type="InterPro" id="IPR020889">
    <property type="entry name" value="LipoPS_assembly_LptD"/>
</dbReference>
<reference evidence="8 9" key="1">
    <citation type="submission" date="2018-07" db="EMBL/GenBank/DDBJ databases">
        <title>Genome sequencing of Moraxellaceae gen. HYN0046.</title>
        <authorList>
            <person name="Kim M."/>
            <person name="Yi H."/>
        </authorList>
    </citation>
    <scope>NUCLEOTIDE SEQUENCE [LARGE SCALE GENOMIC DNA]</scope>
    <source>
        <strain evidence="8 9">HYN0046</strain>
    </source>
</reference>
<dbReference type="KEGG" id="mbah:HYN46_05825"/>
<dbReference type="PANTHER" id="PTHR30189:SF1">
    <property type="entry name" value="LPS-ASSEMBLY PROTEIN LPTD"/>
    <property type="match status" value="1"/>
</dbReference>
<dbReference type="GO" id="GO:0009279">
    <property type="term" value="C:cell outer membrane"/>
    <property type="evidence" value="ECO:0007669"/>
    <property type="project" value="UniProtKB-SubCell"/>
</dbReference>
<feature type="domain" description="Organic solvent tolerance-like N-terminal" evidence="6">
    <location>
        <begin position="158"/>
        <end position="287"/>
    </location>
</feature>
<dbReference type="AlphaFoldDB" id="A0A345P534"/>
<evidence type="ECO:0000256" key="4">
    <source>
        <dbReference type="HAMAP-Rule" id="MF_01411"/>
    </source>
</evidence>
<keyword evidence="1 4" id="KW-0732">Signal</keyword>
<evidence type="ECO:0000259" key="6">
    <source>
        <dbReference type="Pfam" id="PF03968"/>
    </source>
</evidence>
<dbReference type="InterPro" id="IPR005653">
    <property type="entry name" value="OstA-like_N"/>
</dbReference>
<evidence type="ECO:0000313" key="8">
    <source>
        <dbReference type="EMBL" id="AXI02393.1"/>
    </source>
</evidence>
<evidence type="ECO:0000256" key="5">
    <source>
        <dbReference type="SAM" id="MobiDB-lite"/>
    </source>
</evidence>
<dbReference type="GO" id="GO:0015920">
    <property type="term" value="P:lipopolysaccharide transport"/>
    <property type="evidence" value="ECO:0007669"/>
    <property type="project" value="InterPro"/>
</dbReference>
<keyword evidence="2 4" id="KW-0472">Membrane</keyword>
<gene>
    <name evidence="4" type="primary">lptD</name>
    <name evidence="8" type="ORF">HYN46_05825</name>
</gene>
<evidence type="ECO:0000256" key="3">
    <source>
        <dbReference type="ARBA" id="ARBA00023237"/>
    </source>
</evidence>
<evidence type="ECO:0000313" key="9">
    <source>
        <dbReference type="Proteomes" id="UP000253940"/>
    </source>
</evidence>
<comment type="function">
    <text evidence="4">Together with LptE, is involved in the assembly of lipopolysaccharide (LPS) at the surface of the outer membrane.</text>
</comment>
<dbReference type="Pfam" id="PF04453">
    <property type="entry name" value="LptD"/>
    <property type="match status" value="1"/>
</dbReference>
<evidence type="ECO:0000256" key="2">
    <source>
        <dbReference type="ARBA" id="ARBA00023136"/>
    </source>
</evidence>
<comment type="caution">
    <text evidence="4">Lacks conserved residue(s) required for the propagation of feature annotation.</text>
</comment>
<evidence type="ECO:0000259" key="7">
    <source>
        <dbReference type="Pfam" id="PF04453"/>
    </source>
</evidence>
<dbReference type="InterPro" id="IPR050218">
    <property type="entry name" value="LptD"/>
</dbReference>
<dbReference type="HAMAP" id="MF_01411">
    <property type="entry name" value="LPS_assembly_LptD"/>
    <property type="match status" value="1"/>
</dbReference>
<feature type="region of interest" description="Disordered" evidence="5">
    <location>
        <begin position="28"/>
        <end position="50"/>
    </location>
</feature>